<feature type="compositionally biased region" description="Polar residues" evidence="1">
    <location>
        <begin position="1"/>
        <end position="12"/>
    </location>
</feature>
<gene>
    <name evidence="2" type="ORF">KBY27_17405</name>
</gene>
<name>A0A9Q3ZPN7_9RHOB</name>
<sequence length="96" mass="11122">MGGKTTTGSTAMTYKRGTGKPVHSRLFPNRALPPTKKSRLPVTVIEATAFAFRPESLSERKREELDLLYHTNAYFRKRVDYLRKNLERFENMEFAP</sequence>
<reference evidence="2" key="1">
    <citation type="journal article" date="2021" name="Environ. Microbiol.">
        <title>Cryptic niche differentiation of novel sediment ecotypes of Rugeria pomeroyi correlates with nitrate respiration.</title>
        <authorList>
            <person name="Lin X."/>
            <person name="McNichol J."/>
            <person name="Chu X."/>
            <person name="Qian Y."/>
            <person name="Luo H."/>
        </authorList>
    </citation>
    <scope>NUCLEOTIDE SEQUENCE</scope>
    <source>
        <strain evidence="2">SZCCDBB064</strain>
    </source>
</reference>
<feature type="region of interest" description="Disordered" evidence="1">
    <location>
        <begin position="1"/>
        <end position="35"/>
    </location>
</feature>
<organism evidence="2 3">
    <name type="scientific">Ruegeria pomeroyi</name>
    <dbReference type="NCBI Taxonomy" id="89184"/>
    <lineage>
        <taxon>Bacteria</taxon>
        <taxon>Pseudomonadati</taxon>
        <taxon>Pseudomonadota</taxon>
        <taxon>Alphaproteobacteria</taxon>
        <taxon>Rhodobacterales</taxon>
        <taxon>Roseobacteraceae</taxon>
        <taxon>Ruegeria</taxon>
    </lineage>
</organism>
<dbReference type="AlphaFoldDB" id="A0A9Q3ZPN7"/>
<evidence type="ECO:0000256" key="1">
    <source>
        <dbReference type="SAM" id="MobiDB-lite"/>
    </source>
</evidence>
<dbReference type="Proteomes" id="UP000813672">
    <property type="component" value="Unassembled WGS sequence"/>
</dbReference>
<protein>
    <submittedName>
        <fullName evidence="2">Uncharacterized protein</fullName>
    </submittedName>
</protein>
<evidence type="ECO:0000313" key="3">
    <source>
        <dbReference type="Proteomes" id="UP000813672"/>
    </source>
</evidence>
<accession>A0A9Q3ZPN7</accession>
<comment type="caution">
    <text evidence="2">The sequence shown here is derived from an EMBL/GenBank/DDBJ whole genome shotgun (WGS) entry which is preliminary data.</text>
</comment>
<proteinExistence type="predicted"/>
<dbReference type="EMBL" id="JAGQAF010000011">
    <property type="protein sequence ID" value="MCE8539236.1"/>
    <property type="molecule type" value="Genomic_DNA"/>
</dbReference>
<evidence type="ECO:0000313" key="2">
    <source>
        <dbReference type="EMBL" id="MCE8539236.1"/>
    </source>
</evidence>